<accession>A0A9Q3IAY7</accession>
<proteinExistence type="predicted"/>
<protein>
    <submittedName>
        <fullName evidence="2">Uncharacterized protein</fullName>
    </submittedName>
</protein>
<sequence>MRTRVHPKISIKSTNITPPKGLQIDLYNPKWFNTLSTLEKQTIADSGNVAFLPNPEDSLQGKGHPNEKISDKCFNKKHCETVIGEYDLQESKEDSEDDRDSDDIQDGSIHLEETSENEDDEDNGLLEPGEYSYKDKAEVVHEDGGSGGEGEEEIENNNEGMEGVQEDI</sequence>
<feature type="compositionally biased region" description="Acidic residues" evidence="1">
    <location>
        <begin position="114"/>
        <end position="124"/>
    </location>
</feature>
<feature type="compositionally biased region" description="Basic and acidic residues" evidence="1">
    <location>
        <begin position="132"/>
        <end position="144"/>
    </location>
</feature>
<feature type="compositionally biased region" description="Basic and acidic residues" evidence="1">
    <location>
        <begin position="64"/>
        <end position="80"/>
    </location>
</feature>
<evidence type="ECO:0000256" key="1">
    <source>
        <dbReference type="SAM" id="MobiDB-lite"/>
    </source>
</evidence>
<feature type="compositionally biased region" description="Low complexity" evidence="1">
    <location>
        <begin position="157"/>
        <end position="168"/>
    </location>
</feature>
<organism evidence="2 3">
    <name type="scientific">Austropuccinia psidii MF-1</name>
    <dbReference type="NCBI Taxonomy" id="1389203"/>
    <lineage>
        <taxon>Eukaryota</taxon>
        <taxon>Fungi</taxon>
        <taxon>Dikarya</taxon>
        <taxon>Basidiomycota</taxon>
        <taxon>Pucciniomycotina</taxon>
        <taxon>Pucciniomycetes</taxon>
        <taxon>Pucciniales</taxon>
        <taxon>Sphaerophragmiaceae</taxon>
        <taxon>Austropuccinia</taxon>
    </lineage>
</organism>
<dbReference type="Proteomes" id="UP000765509">
    <property type="component" value="Unassembled WGS sequence"/>
</dbReference>
<reference evidence="2" key="1">
    <citation type="submission" date="2021-03" db="EMBL/GenBank/DDBJ databases">
        <title>Draft genome sequence of rust myrtle Austropuccinia psidii MF-1, a brazilian biotype.</title>
        <authorList>
            <person name="Quecine M.C."/>
            <person name="Pachon D.M.R."/>
            <person name="Bonatelli M.L."/>
            <person name="Correr F.H."/>
            <person name="Franceschini L.M."/>
            <person name="Leite T.F."/>
            <person name="Margarido G.R.A."/>
            <person name="Almeida C.A."/>
            <person name="Ferrarezi J.A."/>
            <person name="Labate C.A."/>
        </authorList>
    </citation>
    <scope>NUCLEOTIDE SEQUENCE</scope>
    <source>
        <strain evidence="2">MF-1</strain>
    </source>
</reference>
<evidence type="ECO:0000313" key="2">
    <source>
        <dbReference type="EMBL" id="MBW0534713.1"/>
    </source>
</evidence>
<gene>
    <name evidence="2" type="ORF">O181_074428</name>
</gene>
<dbReference type="OrthoDB" id="2506837at2759"/>
<dbReference type="EMBL" id="AVOT02039610">
    <property type="protein sequence ID" value="MBW0534713.1"/>
    <property type="molecule type" value="Genomic_DNA"/>
</dbReference>
<feature type="region of interest" description="Disordered" evidence="1">
    <location>
        <begin position="54"/>
        <end position="168"/>
    </location>
</feature>
<keyword evidence="3" id="KW-1185">Reference proteome</keyword>
<evidence type="ECO:0000313" key="3">
    <source>
        <dbReference type="Proteomes" id="UP000765509"/>
    </source>
</evidence>
<dbReference type="AlphaFoldDB" id="A0A9Q3IAY7"/>
<feature type="compositionally biased region" description="Acidic residues" evidence="1">
    <location>
        <begin position="93"/>
        <end position="105"/>
    </location>
</feature>
<name>A0A9Q3IAY7_9BASI</name>
<comment type="caution">
    <text evidence="2">The sequence shown here is derived from an EMBL/GenBank/DDBJ whole genome shotgun (WGS) entry which is preliminary data.</text>
</comment>